<gene>
    <name evidence="1" type="ORF">ARALYDRAFT_900838</name>
</gene>
<sequence>MFETLNPFKNIFFGFSTTLPVVTRNVVDPPLPDGYYGNAYIEMYVPLTTREAKNLRSQTS</sequence>
<name>D7LFC9_ARALL</name>
<evidence type="ECO:0000313" key="2">
    <source>
        <dbReference type="Proteomes" id="UP000008694"/>
    </source>
</evidence>
<dbReference type="Proteomes" id="UP000008694">
    <property type="component" value="Unassembled WGS sequence"/>
</dbReference>
<dbReference type="AlphaFoldDB" id="D7LFC9"/>
<reference evidence="2" key="1">
    <citation type="journal article" date="2011" name="Nat. Genet.">
        <title>The Arabidopsis lyrata genome sequence and the basis of rapid genome size change.</title>
        <authorList>
            <person name="Hu T.T."/>
            <person name="Pattyn P."/>
            <person name="Bakker E.G."/>
            <person name="Cao J."/>
            <person name="Cheng J.-F."/>
            <person name="Clark R.M."/>
            <person name="Fahlgren N."/>
            <person name="Fawcett J.A."/>
            <person name="Grimwood J."/>
            <person name="Gundlach H."/>
            <person name="Haberer G."/>
            <person name="Hollister J.D."/>
            <person name="Ossowski S."/>
            <person name="Ottilar R.P."/>
            <person name="Salamov A.A."/>
            <person name="Schneeberger K."/>
            <person name="Spannagl M."/>
            <person name="Wang X."/>
            <person name="Yang L."/>
            <person name="Nasrallah M.E."/>
            <person name="Bergelson J."/>
            <person name="Carrington J.C."/>
            <person name="Gaut B.S."/>
            <person name="Schmutz J."/>
            <person name="Mayer K.F.X."/>
            <person name="Van de Peer Y."/>
            <person name="Grigoriev I.V."/>
            <person name="Nordborg M."/>
            <person name="Weigel D."/>
            <person name="Guo Y.-L."/>
        </authorList>
    </citation>
    <scope>NUCLEOTIDE SEQUENCE [LARGE SCALE GENOMIC DNA]</scope>
    <source>
        <strain evidence="2">cv. MN47</strain>
    </source>
</reference>
<keyword evidence="2" id="KW-1185">Reference proteome</keyword>
<dbReference type="Pfam" id="PF02458">
    <property type="entry name" value="Transferase"/>
    <property type="match status" value="1"/>
</dbReference>
<evidence type="ECO:0000313" key="1">
    <source>
        <dbReference type="EMBL" id="EFH56768.1"/>
    </source>
</evidence>
<dbReference type="HOGENOM" id="CLU_2944826_0_0_1"/>
<protein>
    <submittedName>
        <fullName evidence="1">Predicted protein</fullName>
    </submittedName>
</protein>
<dbReference type="Gramene" id="scaffold_400339.1">
    <property type="protein sequence ID" value="scaffold_400339.1"/>
    <property type="gene ID" value="scaffold_400339.1"/>
</dbReference>
<accession>D7LFC9</accession>
<dbReference type="EMBL" id="GL348716">
    <property type="protein sequence ID" value="EFH56768.1"/>
    <property type="molecule type" value="Genomic_DNA"/>
</dbReference>
<proteinExistence type="predicted"/>
<organism evidence="2">
    <name type="scientific">Arabidopsis lyrata subsp. lyrata</name>
    <name type="common">Lyre-leaved rock-cress</name>
    <dbReference type="NCBI Taxonomy" id="81972"/>
    <lineage>
        <taxon>Eukaryota</taxon>
        <taxon>Viridiplantae</taxon>
        <taxon>Streptophyta</taxon>
        <taxon>Embryophyta</taxon>
        <taxon>Tracheophyta</taxon>
        <taxon>Spermatophyta</taxon>
        <taxon>Magnoliopsida</taxon>
        <taxon>eudicotyledons</taxon>
        <taxon>Gunneridae</taxon>
        <taxon>Pentapetalae</taxon>
        <taxon>rosids</taxon>
        <taxon>malvids</taxon>
        <taxon>Brassicales</taxon>
        <taxon>Brassicaceae</taxon>
        <taxon>Camelineae</taxon>
        <taxon>Arabidopsis</taxon>
    </lineage>
</organism>